<protein>
    <submittedName>
        <fullName evidence="6">Chloride channel protein</fullName>
    </submittedName>
</protein>
<dbReference type="Proteomes" id="UP000318102">
    <property type="component" value="Unassembled WGS sequence"/>
</dbReference>
<feature type="transmembrane region" description="Helical" evidence="5">
    <location>
        <begin position="299"/>
        <end position="317"/>
    </location>
</feature>
<keyword evidence="3 5" id="KW-1133">Transmembrane helix</keyword>
<keyword evidence="2 5" id="KW-0812">Transmembrane</keyword>
<sequence length="412" mass="45366">MKLLGLGNLFLYSIFIGGITGLLTWSFLAVVSVTTHLIWSDIPKMMDMKYWTILICLIGGVLVGLCQKYFGNYPRTMDQVMAEFKTTKRIDYRSLYKSVITAICVLSFGASLGPEAALVGIVGGLATWSGDAIKSFVKKRTVLKEHGEIVIEYSVEAAVGMIFRSPLFGASTLLEDKKDSKRMKWIKTLVYAVTTAAGFIIFILLSKIDNRQFTLADFGAAHVGVNELVAIIPLILLGVLFAKLYEWFGHILHNVLKPLEQYKVIKAVIGGLMLGLIGTLLPITMFSGEHELTELAVEWTHMSAYLLLGIGIVKLFLTEFCLASGWRGGHIFPIIFAGVSIGYGIAMLFPVDPVTSITVVTTALSSAVLQKPIAVVLLFVMLFPIKLIVLIVLAAYLPMFVFKLKWRTPKVS</sequence>
<proteinExistence type="predicted"/>
<comment type="subcellular location">
    <subcellularLocation>
        <location evidence="1">Membrane</location>
        <topology evidence="1">Multi-pass membrane protein</topology>
    </subcellularLocation>
</comment>
<dbReference type="GO" id="GO:0016020">
    <property type="term" value="C:membrane"/>
    <property type="evidence" value="ECO:0007669"/>
    <property type="project" value="UniProtKB-SubCell"/>
</dbReference>
<dbReference type="SUPFAM" id="SSF81340">
    <property type="entry name" value="Clc chloride channel"/>
    <property type="match status" value="1"/>
</dbReference>
<evidence type="ECO:0000256" key="4">
    <source>
        <dbReference type="ARBA" id="ARBA00023136"/>
    </source>
</evidence>
<evidence type="ECO:0000256" key="5">
    <source>
        <dbReference type="SAM" id="Phobius"/>
    </source>
</evidence>
<dbReference type="PANTHER" id="PTHR43427">
    <property type="entry name" value="CHLORIDE CHANNEL PROTEIN CLC-E"/>
    <property type="match status" value="1"/>
</dbReference>
<dbReference type="GO" id="GO:0015108">
    <property type="term" value="F:chloride transmembrane transporter activity"/>
    <property type="evidence" value="ECO:0007669"/>
    <property type="project" value="InterPro"/>
</dbReference>
<evidence type="ECO:0000313" key="7">
    <source>
        <dbReference type="Proteomes" id="UP000318102"/>
    </source>
</evidence>
<dbReference type="Pfam" id="PF00654">
    <property type="entry name" value="Voltage_CLC"/>
    <property type="match status" value="1"/>
</dbReference>
<keyword evidence="4 5" id="KW-0472">Membrane</keyword>
<organism evidence="6 7">
    <name type="scientific">Paenibacillus agilis</name>
    <dbReference type="NCBI Taxonomy" id="3020863"/>
    <lineage>
        <taxon>Bacteria</taxon>
        <taxon>Bacillati</taxon>
        <taxon>Bacillota</taxon>
        <taxon>Bacilli</taxon>
        <taxon>Bacillales</taxon>
        <taxon>Paenibacillaceae</taxon>
        <taxon>Paenibacillus</taxon>
    </lineage>
</organism>
<evidence type="ECO:0000256" key="3">
    <source>
        <dbReference type="ARBA" id="ARBA00022989"/>
    </source>
</evidence>
<dbReference type="Gene3D" id="1.10.3080.10">
    <property type="entry name" value="Clc chloride channel"/>
    <property type="match status" value="1"/>
</dbReference>
<feature type="transmembrane region" description="Helical" evidence="5">
    <location>
        <begin position="188"/>
        <end position="208"/>
    </location>
</feature>
<feature type="transmembrane region" description="Helical" evidence="5">
    <location>
        <begin position="50"/>
        <end position="71"/>
    </location>
</feature>
<dbReference type="InterPro" id="IPR050368">
    <property type="entry name" value="ClC-type_chloride_channel"/>
</dbReference>
<dbReference type="RefSeq" id="WP_144994500.1">
    <property type="nucleotide sequence ID" value="NZ_VNJK01000005.1"/>
</dbReference>
<accession>A0A559IGR9</accession>
<feature type="transmembrane region" description="Helical" evidence="5">
    <location>
        <begin position="116"/>
        <end position="137"/>
    </location>
</feature>
<dbReference type="OrthoDB" id="2729535at2"/>
<feature type="transmembrane region" description="Helical" evidence="5">
    <location>
        <begin position="9"/>
        <end position="30"/>
    </location>
</feature>
<comment type="caution">
    <text evidence="6">The sequence shown here is derived from an EMBL/GenBank/DDBJ whole genome shotgun (WGS) entry which is preliminary data.</text>
</comment>
<reference evidence="6 7" key="1">
    <citation type="submission" date="2019-07" db="EMBL/GenBank/DDBJ databases">
        <authorList>
            <person name="Kim J."/>
        </authorList>
    </citation>
    <scope>NUCLEOTIDE SEQUENCE [LARGE SCALE GENOMIC DNA]</scope>
    <source>
        <strain evidence="6 7">N4</strain>
    </source>
</reference>
<name>A0A559IGR9_9BACL</name>
<evidence type="ECO:0000256" key="1">
    <source>
        <dbReference type="ARBA" id="ARBA00004141"/>
    </source>
</evidence>
<dbReference type="EMBL" id="VNJK01000005">
    <property type="protein sequence ID" value="TVX86856.1"/>
    <property type="molecule type" value="Genomic_DNA"/>
</dbReference>
<evidence type="ECO:0000313" key="6">
    <source>
        <dbReference type="EMBL" id="TVX86856.1"/>
    </source>
</evidence>
<feature type="transmembrane region" description="Helical" evidence="5">
    <location>
        <begin position="329"/>
        <end position="349"/>
    </location>
</feature>
<dbReference type="InterPro" id="IPR014743">
    <property type="entry name" value="Cl-channel_core"/>
</dbReference>
<dbReference type="AlphaFoldDB" id="A0A559IGR9"/>
<dbReference type="CDD" id="cd00400">
    <property type="entry name" value="Voltage_gated_ClC"/>
    <property type="match status" value="1"/>
</dbReference>
<keyword evidence="7" id="KW-1185">Reference proteome</keyword>
<feature type="transmembrane region" description="Helical" evidence="5">
    <location>
        <begin position="267"/>
        <end position="287"/>
    </location>
</feature>
<dbReference type="PANTHER" id="PTHR43427:SF12">
    <property type="entry name" value="CHLORIDE TRANSPORTER"/>
    <property type="match status" value="1"/>
</dbReference>
<feature type="transmembrane region" description="Helical" evidence="5">
    <location>
        <begin position="373"/>
        <end position="397"/>
    </location>
</feature>
<dbReference type="InterPro" id="IPR001807">
    <property type="entry name" value="ClC"/>
</dbReference>
<feature type="transmembrane region" description="Helical" evidence="5">
    <location>
        <begin position="92"/>
        <end position="110"/>
    </location>
</feature>
<feature type="transmembrane region" description="Helical" evidence="5">
    <location>
        <begin position="228"/>
        <end position="246"/>
    </location>
</feature>
<evidence type="ECO:0000256" key="2">
    <source>
        <dbReference type="ARBA" id="ARBA00022692"/>
    </source>
</evidence>
<gene>
    <name evidence="6" type="ORF">FPZ44_23370</name>
</gene>